<evidence type="ECO:0000313" key="3">
    <source>
        <dbReference type="Proteomes" id="UP000682403"/>
    </source>
</evidence>
<reference evidence="2 3" key="1">
    <citation type="submission" date="2021-04" db="EMBL/GenBank/DDBJ databases">
        <title>Metabacillus sp. strain KIGAM252 whole genome sequence.</title>
        <authorList>
            <person name="Seo M.-J."/>
            <person name="Cho E.-S."/>
            <person name="Hwang C.Y."/>
            <person name="Yoon D.J."/>
        </authorList>
    </citation>
    <scope>NUCLEOTIDE SEQUENCE [LARGE SCALE GENOMIC DNA]</scope>
    <source>
        <strain evidence="2 3">KIGAM252</strain>
    </source>
</reference>
<gene>
    <name evidence="2" type="ORF">J9317_18625</name>
</gene>
<protein>
    <submittedName>
        <fullName evidence="2">DUF5082 family protein</fullName>
    </submittedName>
</protein>
<dbReference type="Pfam" id="PF16888">
    <property type="entry name" value="YwqH-like"/>
    <property type="match status" value="1"/>
</dbReference>
<keyword evidence="3" id="KW-1185">Reference proteome</keyword>
<dbReference type="EMBL" id="JAGVRK010000001">
    <property type="protein sequence ID" value="MBS2970762.1"/>
    <property type="molecule type" value="Genomic_DNA"/>
</dbReference>
<organism evidence="2 3">
    <name type="scientific">Metabacillus flavus</name>
    <dbReference type="NCBI Taxonomy" id="2823519"/>
    <lineage>
        <taxon>Bacteria</taxon>
        <taxon>Bacillati</taxon>
        <taxon>Bacillota</taxon>
        <taxon>Bacilli</taxon>
        <taxon>Bacillales</taxon>
        <taxon>Bacillaceae</taxon>
        <taxon>Metabacillus</taxon>
    </lineage>
</organism>
<comment type="caution">
    <text evidence="2">The sequence shown here is derived from an EMBL/GenBank/DDBJ whole genome shotgun (WGS) entry which is preliminary data.</text>
</comment>
<evidence type="ECO:0000256" key="1">
    <source>
        <dbReference type="SAM" id="Coils"/>
    </source>
</evidence>
<accession>A0ABS5LJ62</accession>
<evidence type="ECO:0000313" key="2">
    <source>
        <dbReference type="EMBL" id="MBS2970762.1"/>
    </source>
</evidence>
<dbReference type="InterPro" id="IPR031681">
    <property type="entry name" value="YwqH-like"/>
</dbReference>
<keyword evidence="1" id="KW-0175">Coiled coil</keyword>
<feature type="coiled-coil region" evidence="1">
    <location>
        <begin position="77"/>
        <end position="118"/>
    </location>
</feature>
<feature type="coiled-coil region" evidence="1">
    <location>
        <begin position="5"/>
        <end position="39"/>
    </location>
</feature>
<name>A0ABS5LJ62_9BACI</name>
<dbReference type="RefSeq" id="WP_211561408.1">
    <property type="nucleotide sequence ID" value="NZ_JAGVRK010000001.1"/>
</dbReference>
<dbReference type="SUPFAM" id="SSF46579">
    <property type="entry name" value="Prefoldin"/>
    <property type="match status" value="1"/>
</dbReference>
<dbReference type="Proteomes" id="UP000682403">
    <property type="component" value="Unassembled WGS sequence"/>
</dbReference>
<sequence length="127" mass="14702">MSAYLSYLYEQLREKEEQLEKLQAAKPKLEEIQQEFKAKIKMCKEPELTADTYNGEHATDFDKIRTELKEEYKDMYDGQLEDILNQIQGKIEELKDQIKNLKDQIAAEEARLAAEAKAEAEATAKAN</sequence>
<proteinExistence type="predicted"/>